<comment type="caution">
    <text evidence="1">The sequence shown here is derived from an EMBL/GenBank/DDBJ whole genome shotgun (WGS) entry which is preliminary data.</text>
</comment>
<dbReference type="RefSeq" id="WP_038084363.1">
    <property type="nucleotide sequence ID" value="NZ_JMIR01000003.1"/>
</dbReference>
<dbReference type="OrthoDB" id="2680436at2"/>
<evidence type="ECO:0000313" key="1">
    <source>
        <dbReference type="EMBL" id="KEO84517.1"/>
    </source>
</evidence>
<gene>
    <name evidence="1" type="ORF">EL26_03070</name>
</gene>
<dbReference type="EMBL" id="JMIR01000003">
    <property type="protein sequence ID" value="KEO84517.1"/>
    <property type="molecule type" value="Genomic_DNA"/>
</dbReference>
<organism evidence="1 2">
    <name type="scientific">Tumebacillus flagellatus</name>
    <dbReference type="NCBI Taxonomy" id="1157490"/>
    <lineage>
        <taxon>Bacteria</taxon>
        <taxon>Bacillati</taxon>
        <taxon>Bacillota</taxon>
        <taxon>Bacilli</taxon>
        <taxon>Bacillales</taxon>
        <taxon>Alicyclobacillaceae</taxon>
        <taxon>Tumebacillus</taxon>
    </lineage>
</organism>
<accession>A0A074MFG4</accession>
<dbReference type="Proteomes" id="UP000027931">
    <property type="component" value="Unassembled WGS sequence"/>
</dbReference>
<dbReference type="STRING" id="1157490.EL26_03070"/>
<dbReference type="AlphaFoldDB" id="A0A074MFG4"/>
<protein>
    <submittedName>
        <fullName evidence="1">Uncharacterized protein</fullName>
    </submittedName>
</protein>
<proteinExistence type="predicted"/>
<sequence length="143" mass="16271">MKYTIVPIVSLDPVTFGAEHIALDDAEGEAWKKSIQTLHPKLLPQIKESALLEEADSAFCAGGGVFDYKRGQELVFDGVEFVLSHCAGHFLDFLQPSEECLKIVEEKADSFEKCNSAERERERWAILLKWWERGYPVFVLQHT</sequence>
<evidence type="ECO:0000313" key="2">
    <source>
        <dbReference type="Proteomes" id="UP000027931"/>
    </source>
</evidence>
<reference evidence="1 2" key="1">
    <citation type="journal article" date="2013" name="Int. J. Syst. Evol. Microbiol.">
        <title>Tumebacillus flagellatus sp. nov., an alpha-amylase/pullulanase-producing bacterium isolated from cassava wastewater.</title>
        <authorList>
            <person name="Wang Q."/>
            <person name="Xie N."/>
            <person name="Qin Y."/>
            <person name="Shen N."/>
            <person name="Zhu J."/>
            <person name="Mi H."/>
            <person name="Huang R."/>
        </authorList>
    </citation>
    <scope>NUCLEOTIDE SEQUENCE [LARGE SCALE GENOMIC DNA]</scope>
    <source>
        <strain evidence="1 2">GST4</strain>
    </source>
</reference>
<name>A0A074MFG4_9BACL</name>
<keyword evidence="2" id="KW-1185">Reference proteome</keyword>